<proteinExistence type="predicted"/>
<protein>
    <recommendedName>
        <fullName evidence="3">DUF4248 domain-containing protein</fullName>
    </recommendedName>
</protein>
<dbReference type="AlphaFoldDB" id="A0A5R9KB58"/>
<name>A0A5R9KB58_9BACT</name>
<reference evidence="1 2" key="1">
    <citation type="submission" date="2019-05" db="EMBL/GenBank/DDBJ databases">
        <authorList>
            <person name="Qu J.-H."/>
        </authorList>
    </citation>
    <scope>NUCLEOTIDE SEQUENCE [LARGE SCALE GENOMIC DNA]</scope>
    <source>
        <strain evidence="1 2">Z12</strain>
    </source>
</reference>
<dbReference type="Proteomes" id="UP000309788">
    <property type="component" value="Unassembled WGS sequence"/>
</dbReference>
<organism evidence="1 2">
    <name type="scientific">Dyadobacter sediminis</name>
    <dbReference type="NCBI Taxonomy" id="1493691"/>
    <lineage>
        <taxon>Bacteria</taxon>
        <taxon>Pseudomonadati</taxon>
        <taxon>Bacteroidota</taxon>
        <taxon>Cytophagia</taxon>
        <taxon>Cytophagales</taxon>
        <taxon>Spirosomataceae</taxon>
        <taxon>Dyadobacter</taxon>
    </lineage>
</organism>
<dbReference type="EMBL" id="VCEI01000025">
    <property type="protein sequence ID" value="TLU91998.1"/>
    <property type="molecule type" value="Genomic_DNA"/>
</dbReference>
<evidence type="ECO:0000313" key="1">
    <source>
        <dbReference type="EMBL" id="TLU91998.1"/>
    </source>
</evidence>
<evidence type="ECO:0000313" key="2">
    <source>
        <dbReference type="Proteomes" id="UP000309788"/>
    </source>
</evidence>
<dbReference type="RefSeq" id="WP_138282107.1">
    <property type="nucleotide sequence ID" value="NZ_BMGE01000003.1"/>
</dbReference>
<accession>A0A5R9KB58</accession>
<keyword evidence="2" id="KW-1185">Reference proteome</keyword>
<sequence length="65" mass="7711">MDFLSKSDLIGQYNVSTRRTFERLIGKEGKKILNWKAGQQRFTPKQVRQLRELIGEPLKREEKYG</sequence>
<comment type="caution">
    <text evidence="1">The sequence shown here is derived from an EMBL/GenBank/DDBJ whole genome shotgun (WGS) entry which is preliminary data.</text>
</comment>
<evidence type="ECO:0008006" key="3">
    <source>
        <dbReference type="Google" id="ProtNLM"/>
    </source>
</evidence>
<gene>
    <name evidence="1" type="ORF">FEM55_14655</name>
</gene>
<dbReference type="OrthoDB" id="9964408at2"/>